<dbReference type="GO" id="GO:0009279">
    <property type="term" value="C:cell outer membrane"/>
    <property type="evidence" value="ECO:0007669"/>
    <property type="project" value="UniProtKB-SubCell"/>
</dbReference>
<evidence type="ECO:0000256" key="6">
    <source>
        <dbReference type="ARBA" id="ARBA00022692"/>
    </source>
</evidence>
<dbReference type="InterPro" id="IPR037066">
    <property type="entry name" value="Plug_dom_sf"/>
</dbReference>
<name>A0A2U1TRN3_9GAMM</name>
<keyword evidence="7" id="KW-0732">Signal</keyword>
<dbReference type="PROSITE" id="PS01156">
    <property type="entry name" value="TONB_DEPENDENT_REC_2"/>
    <property type="match status" value="1"/>
</dbReference>
<gene>
    <name evidence="18" type="ORF">B4923_12250</name>
</gene>
<evidence type="ECO:0000256" key="1">
    <source>
        <dbReference type="ARBA" id="ARBA00004571"/>
    </source>
</evidence>
<evidence type="ECO:0000256" key="3">
    <source>
        <dbReference type="ARBA" id="ARBA00022448"/>
    </source>
</evidence>
<dbReference type="SUPFAM" id="SSF56935">
    <property type="entry name" value="Porins"/>
    <property type="match status" value="1"/>
</dbReference>
<comment type="caution">
    <text evidence="18">The sequence shown here is derived from an EMBL/GenBank/DDBJ whole genome shotgun (WGS) entry which is preliminary data.</text>
</comment>
<feature type="domain" description="Secretin/TonB short N-terminal" evidence="17">
    <location>
        <begin position="71"/>
        <end position="122"/>
    </location>
</feature>
<keyword evidence="3 14" id="KW-0813">Transport</keyword>
<dbReference type="GO" id="GO:0015891">
    <property type="term" value="P:siderophore transport"/>
    <property type="evidence" value="ECO:0007669"/>
    <property type="project" value="InterPro"/>
</dbReference>
<comment type="subcellular location">
    <subcellularLocation>
        <location evidence="1 14">Cell outer membrane</location>
        <topology evidence="1 14">Multi-pass membrane protein</topology>
    </subcellularLocation>
</comment>
<dbReference type="InterPro" id="IPR012910">
    <property type="entry name" value="Plug_dom"/>
</dbReference>
<proteinExistence type="inferred from homology"/>
<dbReference type="Gene3D" id="3.55.50.30">
    <property type="match status" value="1"/>
</dbReference>
<dbReference type="PANTHER" id="PTHR32552:SF74">
    <property type="entry name" value="HYDROXAMATE SIDEROPHORE RECEPTOR FHUE"/>
    <property type="match status" value="1"/>
</dbReference>
<dbReference type="Gene3D" id="2.170.130.10">
    <property type="entry name" value="TonB-dependent receptor, plug domain"/>
    <property type="match status" value="1"/>
</dbReference>
<evidence type="ECO:0000256" key="4">
    <source>
        <dbReference type="ARBA" id="ARBA00022452"/>
    </source>
</evidence>
<accession>A0A2U1TRN3</accession>
<keyword evidence="13 14" id="KW-0998">Cell outer membrane</keyword>
<evidence type="ECO:0000256" key="16">
    <source>
        <dbReference type="RuleBase" id="RU003357"/>
    </source>
</evidence>
<dbReference type="EMBL" id="QDKJ01000008">
    <property type="protein sequence ID" value="PWC12063.1"/>
    <property type="molecule type" value="Genomic_DNA"/>
</dbReference>
<evidence type="ECO:0000256" key="5">
    <source>
        <dbReference type="ARBA" id="ARBA00022496"/>
    </source>
</evidence>
<protein>
    <submittedName>
        <fullName evidence="18">TonB-dependent siderophore receptor</fullName>
    </submittedName>
</protein>
<keyword evidence="12 18" id="KW-0675">Receptor</keyword>
<dbReference type="Proteomes" id="UP000245138">
    <property type="component" value="Unassembled WGS sequence"/>
</dbReference>
<dbReference type="Gene3D" id="2.40.170.20">
    <property type="entry name" value="TonB-dependent receptor, beta-barrel domain"/>
    <property type="match status" value="1"/>
</dbReference>
<dbReference type="InterPro" id="IPR036942">
    <property type="entry name" value="Beta-barrel_TonB_sf"/>
</dbReference>
<dbReference type="GO" id="GO:0038023">
    <property type="term" value="F:signaling receptor activity"/>
    <property type="evidence" value="ECO:0007669"/>
    <property type="project" value="InterPro"/>
</dbReference>
<keyword evidence="10 16" id="KW-0798">TonB box</keyword>
<dbReference type="InterPro" id="IPR039426">
    <property type="entry name" value="TonB-dep_rcpt-like"/>
</dbReference>
<dbReference type="CDD" id="cd01347">
    <property type="entry name" value="ligand_gated_channel"/>
    <property type="match status" value="1"/>
</dbReference>
<dbReference type="AlphaFoldDB" id="A0A2U1TRN3"/>
<evidence type="ECO:0000256" key="2">
    <source>
        <dbReference type="ARBA" id="ARBA00009810"/>
    </source>
</evidence>
<dbReference type="Pfam" id="PF07660">
    <property type="entry name" value="STN"/>
    <property type="match status" value="1"/>
</dbReference>
<dbReference type="FunFam" id="2.170.130.10:FF:000010">
    <property type="entry name" value="Ferripyoverdine receptor"/>
    <property type="match status" value="1"/>
</dbReference>
<evidence type="ECO:0000256" key="14">
    <source>
        <dbReference type="PROSITE-ProRule" id="PRU01360"/>
    </source>
</evidence>
<dbReference type="RefSeq" id="WP_109054642.1">
    <property type="nucleotide sequence ID" value="NZ_QDKJ01000008.1"/>
</dbReference>
<organism evidence="18 19">
    <name type="scientific">Brenneria roseae subsp. americana</name>
    <dbReference type="NCBI Taxonomy" id="1508507"/>
    <lineage>
        <taxon>Bacteria</taxon>
        <taxon>Pseudomonadati</taxon>
        <taxon>Pseudomonadota</taxon>
        <taxon>Gammaproteobacteria</taxon>
        <taxon>Enterobacterales</taxon>
        <taxon>Pectobacteriaceae</taxon>
        <taxon>Brenneria</taxon>
    </lineage>
</organism>
<dbReference type="Pfam" id="PF07715">
    <property type="entry name" value="Plug"/>
    <property type="match status" value="1"/>
</dbReference>
<feature type="short sequence motif" description="TonB C-terminal box" evidence="15">
    <location>
        <begin position="816"/>
        <end position="833"/>
    </location>
</feature>
<dbReference type="GO" id="GO:0015344">
    <property type="term" value="F:siderophore uptake transmembrane transporter activity"/>
    <property type="evidence" value="ECO:0007669"/>
    <property type="project" value="TreeGrafter"/>
</dbReference>
<keyword evidence="6 14" id="KW-0812">Transmembrane</keyword>
<keyword evidence="5" id="KW-0410">Iron transport</keyword>
<keyword evidence="19" id="KW-1185">Reference proteome</keyword>
<evidence type="ECO:0000313" key="18">
    <source>
        <dbReference type="EMBL" id="PWC12063.1"/>
    </source>
</evidence>
<evidence type="ECO:0000256" key="9">
    <source>
        <dbReference type="ARBA" id="ARBA00023065"/>
    </source>
</evidence>
<comment type="similarity">
    <text evidence="2 14 16">Belongs to the TonB-dependent receptor family.</text>
</comment>
<reference evidence="18 19" key="1">
    <citation type="submission" date="2018-04" db="EMBL/GenBank/DDBJ databases">
        <title>Brenneria corticis sp.nov.</title>
        <authorList>
            <person name="Li Y."/>
        </authorList>
    </citation>
    <scope>NUCLEOTIDE SEQUENCE [LARGE SCALE GENOMIC DNA]</scope>
    <source>
        <strain evidence="18 19">LMG 27715</strain>
    </source>
</reference>
<dbReference type="InterPro" id="IPR010917">
    <property type="entry name" value="TonB_rcpt_CS"/>
</dbReference>
<evidence type="ECO:0000256" key="12">
    <source>
        <dbReference type="ARBA" id="ARBA00023170"/>
    </source>
</evidence>
<dbReference type="InterPro" id="IPR010105">
    <property type="entry name" value="TonB_sidphr_rcpt"/>
</dbReference>
<dbReference type="SMART" id="SM00965">
    <property type="entry name" value="STN"/>
    <property type="match status" value="1"/>
</dbReference>
<keyword evidence="4 14" id="KW-1134">Transmembrane beta strand</keyword>
<dbReference type="InterPro" id="IPR011662">
    <property type="entry name" value="Secretin/TonB_short_N"/>
</dbReference>
<evidence type="ECO:0000256" key="15">
    <source>
        <dbReference type="PROSITE-ProRule" id="PRU10144"/>
    </source>
</evidence>
<dbReference type="Pfam" id="PF00593">
    <property type="entry name" value="TonB_dep_Rec_b-barrel"/>
    <property type="match status" value="1"/>
</dbReference>
<evidence type="ECO:0000256" key="11">
    <source>
        <dbReference type="ARBA" id="ARBA00023136"/>
    </source>
</evidence>
<dbReference type="PROSITE" id="PS52016">
    <property type="entry name" value="TONB_DEPENDENT_REC_3"/>
    <property type="match status" value="1"/>
</dbReference>
<evidence type="ECO:0000256" key="13">
    <source>
        <dbReference type="ARBA" id="ARBA00023237"/>
    </source>
</evidence>
<evidence type="ECO:0000256" key="10">
    <source>
        <dbReference type="ARBA" id="ARBA00023077"/>
    </source>
</evidence>
<dbReference type="PANTHER" id="PTHR32552">
    <property type="entry name" value="FERRICHROME IRON RECEPTOR-RELATED"/>
    <property type="match status" value="1"/>
</dbReference>
<keyword evidence="8" id="KW-0408">Iron</keyword>
<evidence type="ECO:0000256" key="8">
    <source>
        <dbReference type="ARBA" id="ARBA00023004"/>
    </source>
</evidence>
<dbReference type="OrthoDB" id="8663017at2"/>
<evidence type="ECO:0000256" key="7">
    <source>
        <dbReference type="ARBA" id="ARBA00022729"/>
    </source>
</evidence>
<dbReference type="InterPro" id="IPR000531">
    <property type="entry name" value="Beta-barrel_TonB"/>
</dbReference>
<dbReference type="NCBIfam" id="TIGR01783">
    <property type="entry name" value="TonB-siderophor"/>
    <property type="match status" value="1"/>
</dbReference>
<evidence type="ECO:0000313" key="19">
    <source>
        <dbReference type="Proteomes" id="UP000245138"/>
    </source>
</evidence>
<sequence length="833" mass="91867">MSLTPFFSPSGAGGKPVTIAIAIRLLLCSASAPLLMLPGAAQAEAQAMRAYAIPAGPLSSQLNQFAAQSGVYLAGDANLATGKMGAALQGNYRVDEGFRTLLAGSGLQAVKQSDDTYMLQKAPESDEILVTASINRNGITEGTDSYTTRSMSTATQLNLSPRETPQSVSVVTRKQMNDQNMTTLDEAMSQTTGVNVVNQNSFQVKYESRAFVMDNITEDGVSLSSQNSVMNASQSSSESPDLAIYDRVEILRGASGLTQGSGEPGGAVNLVRKKPTYDFRASGSVAAGSWDNYRSEADVSGPLNDNASVRGRFVGVYQDRQSFTDYVGSERKVLFGTLAWDMTPDTTLTTGINWQKTDVTPDLYGVPFGTDKSDLHLSRSTFLGASWNQINFERINPFAEFEHNFDNDWTLKSALNFTRATSKERYIGIMNGTAGVDPATGASRLNNALHYDNKSDQWGYNLSLSGPFELLGRNHELVFGGDYQKENFDTTFGRITNTSSADIYHWNPNSVAEPDWSDLSLYNSHYAERYNIYQRGLFAVTRLELADDWKLILGGRYSAYSYDYYYDNLRNGSDKDHSRLHVRDQFVPYGGLLWDFADHYTWYASYAEIYKPQSAKDKNNNLLPAITGTNYETGVKGEFFDGDLNASLALFRIIQANRALAEADSSVCQNPDNGCFRAEGKVRSQGVEMEISGKLAEGWQLSAGYTLTNSKYLEASDSDKAAQFSPRTPKHMFKLYSSYNLPGELNQWTIGAGLTAQTGTSTYPNRAFGLSQGGYTLVNANITYQYSKNLSFNLVGNNLTDKVYYKNLNNRHRSGYNYYGDPRNVMLTAKYTF</sequence>
<keyword evidence="11 14" id="KW-0472">Membrane</keyword>
<evidence type="ECO:0000259" key="17">
    <source>
        <dbReference type="SMART" id="SM00965"/>
    </source>
</evidence>
<keyword evidence="9" id="KW-0406">Ion transport</keyword>